<dbReference type="Proteomes" id="UP000177870">
    <property type="component" value="Chromosome"/>
</dbReference>
<dbReference type="STRING" id="1458985.BJP34_29505"/>
<proteinExistence type="inferred from homology"/>
<dbReference type="GO" id="GO:0045454">
    <property type="term" value="P:cell redox homeostasis"/>
    <property type="evidence" value="ECO:0007669"/>
    <property type="project" value="TreeGrafter"/>
</dbReference>
<sequence length="143" mass="16644">MVLSVDERTFSKTVLDSSEPVIVDFWAPWCGVCRFVHPILEEFQTHRSNYVKVVRVNADNNLKLANTYRLKTLPTLLFFEQGQLVSRIEGFQGRDELLREIARLLKSHCQYPDLTKELDKRQRQGLKAFSANISSREVLGIRY</sequence>
<evidence type="ECO:0000256" key="4">
    <source>
        <dbReference type="ARBA" id="ARBA00023157"/>
    </source>
</evidence>
<organism evidence="8 9">
    <name type="scientific">Moorena producens PAL-8-15-08-1</name>
    <dbReference type="NCBI Taxonomy" id="1458985"/>
    <lineage>
        <taxon>Bacteria</taxon>
        <taxon>Bacillati</taxon>
        <taxon>Cyanobacteriota</taxon>
        <taxon>Cyanophyceae</taxon>
        <taxon>Coleofasciculales</taxon>
        <taxon>Coleofasciculaceae</taxon>
        <taxon>Moorena</taxon>
    </lineage>
</organism>
<reference evidence="9" key="1">
    <citation type="submission" date="2016-10" db="EMBL/GenBank/DDBJ databases">
        <title>Comparative genomics uncovers the prolific and rare metabolic potential of the cyanobacterial genus Moorea.</title>
        <authorList>
            <person name="Leao T."/>
            <person name="Castelao G."/>
            <person name="Korobeynikov A."/>
            <person name="Monroe E.A."/>
            <person name="Podell S."/>
            <person name="Glukhov E."/>
            <person name="Allen E."/>
            <person name="Gerwick W.H."/>
            <person name="Gerwick L."/>
        </authorList>
    </citation>
    <scope>NUCLEOTIDE SEQUENCE [LARGE SCALE GENOMIC DNA]</scope>
    <source>
        <strain evidence="9">PAL-8-15-08-1</strain>
    </source>
</reference>
<dbReference type="PANTHER" id="PTHR45663">
    <property type="entry name" value="GEO12009P1"/>
    <property type="match status" value="1"/>
</dbReference>
<dbReference type="AlphaFoldDB" id="A0A1D8TZG2"/>
<feature type="domain" description="Thioredoxin" evidence="7">
    <location>
        <begin position="1"/>
        <end position="106"/>
    </location>
</feature>
<keyword evidence="2" id="KW-0813">Transport</keyword>
<dbReference type="EMBL" id="CP017599">
    <property type="protein sequence ID" value="AOX03032.1"/>
    <property type="molecule type" value="Genomic_DNA"/>
</dbReference>
<keyword evidence="5" id="KW-0676">Redox-active center</keyword>
<dbReference type="InterPro" id="IPR036249">
    <property type="entry name" value="Thioredoxin-like_sf"/>
</dbReference>
<name>A0A1D8TZG2_9CYAN</name>
<keyword evidence="3" id="KW-0249">Electron transport</keyword>
<dbReference type="FunFam" id="3.40.30.10:FF:000001">
    <property type="entry name" value="Thioredoxin"/>
    <property type="match status" value="1"/>
</dbReference>
<evidence type="ECO:0000313" key="8">
    <source>
        <dbReference type="EMBL" id="AOX03032.1"/>
    </source>
</evidence>
<comment type="similarity">
    <text evidence="1">Belongs to the thioredoxin family.</text>
</comment>
<dbReference type="PROSITE" id="PS51352">
    <property type="entry name" value="THIOREDOXIN_2"/>
    <property type="match status" value="1"/>
</dbReference>
<dbReference type="CDD" id="cd02947">
    <property type="entry name" value="TRX_family"/>
    <property type="match status" value="1"/>
</dbReference>
<evidence type="ECO:0000313" key="9">
    <source>
        <dbReference type="Proteomes" id="UP000177870"/>
    </source>
</evidence>
<dbReference type="KEGG" id="mpro:BJP34_29505"/>
<evidence type="ECO:0000256" key="1">
    <source>
        <dbReference type="ARBA" id="ARBA00008987"/>
    </source>
</evidence>
<dbReference type="PRINTS" id="PR00421">
    <property type="entry name" value="THIOREDOXIN"/>
</dbReference>
<evidence type="ECO:0000256" key="2">
    <source>
        <dbReference type="ARBA" id="ARBA00022448"/>
    </source>
</evidence>
<evidence type="ECO:0000256" key="5">
    <source>
        <dbReference type="ARBA" id="ARBA00023284"/>
    </source>
</evidence>
<dbReference type="NCBIfam" id="TIGR01068">
    <property type="entry name" value="thioredoxin"/>
    <property type="match status" value="1"/>
</dbReference>
<dbReference type="GO" id="GO:0005829">
    <property type="term" value="C:cytosol"/>
    <property type="evidence" value="ECO:0007669"/>
    <property type="project" value="TreeGrafter"/>
</dbReference>
<dbReference type="SUPFAM" id="SSF52833">
    <property type="entry name" value="Thioredoxin-like"/>
    <property type="match status" value="1"/>
</dbReference>
<evidence type="ECO:0000259" key="7">
    <source>
        <dbReference type="PROSITE" id="PS51352"/>
    </source>
</evidence>
<protein>
    <recommendedName>
        <fullName evidence="6">Thioredoxin</fullName>
    </recommendedName>
</protein>
<dbReference type="InterPro" id="IPR005746">
    <property type="entry name" value="Thioredoxin"/>
</dbReference>
<dbReference type="RefSeq" id="WP_070395425.1">
    <property type="nucleotide sequence ID" value="NZ_CP017599.1"/>
</dbReference>
<dbReference type="Pfam" id="PF00085">
    <property type="entry name" value="Thioredoxin"/>
    <property type="match status" value="1"/>
</dbReference>
<evidence type="ECO:0000256" key="6">
    <source>
        <dbReference type="NCBIfam" id="TIGR01068"/>
    </source>
</evidence>
<dbReference type="OrthoDB" id="530955at2"/>
<gene>
    <name evidence="8" type="ORF">BJP34_29505</name>
</gene>
<accession>A0A1D8TZG2</accession>
<dbReference type="GO" id="GO:0015035">
    <property type="term" value="F:protein-disulfide reductase activity"/>
    <property type="evidence" value="ECO:0007669"/>
    <property type="project" value="UniProtKB-UniRule"/>
</dbReference>
<dbReference type="InterPro" id="IPR013766">
    <property type="entry name" value="Thioredoxin_domain"/>
</dbReference>
<keyword evidence="4" id="KW-1015">Disulfide bond</keyword>
<dbReference type="PANTHER" id="PTHR45663:SF11">
    <property type="entry name" value="GEO12009P1"/>
    <property type="match status" value="1"/>
</dbReference>
<evidence type="ECO:0000256" key="3">
    <source>
        <dbReference type="ARBA" id="ARBA00022982"/>
    </source>
</evidence>
<dbReference type="Gene3D" id="3.40.30.10">
    <property type="entry name" value="Glutaredoxin"/>
    <property type="match status" value="1"/>
</dbReference>